<dbReference type="InterPro" id="IPR050055">
    <property type="entry name" value="EF-Tu_GTPase"/>
</dbReference>
<reference evidence="11" key="1">
    <citation type="submission" date="2017-02" db="EMBL/GenBank/DDBJ databases">
        <authorList>
            <person name="Varghese N."/>
            <person name="Submissions S."/>
        </authorList>
    </citation>
    <scope>NUCLEOTIDE SEQUENCE [LARGE SCALE GENOMIC DNA]</scope>
    <source>
        <strain evidence="11">DSM 16521</strain>
    </source>
</reference>
<dbReference type="InterPro" id="IPR015191">
    <property type="entry name" value="SelB_WHD4"/>
</dbReference>
<dbReference type="EMBL" id="FUXM01000014">
    <property type="protein sequence ID" value="SJZ95809.1"/>
    <property type="molecule type" value="Genomic_DNA"/>
</dbReference>
<dbReference type="Pfam" id="PF09107">
    <property type="entry name" value="WHD_3rd_SelB"/>
    <property type="match status" value="1"/>
</dbReference>
<dbReference type="NCBIfam" id="TIGR00475">
    <property type="entry name" value="selB"/>
    <property type="match status" value="1"/>
</dbReference>
<sequence length="635" mass="71199">MKRVIIGTAGHVDHGKTTLVKALTGHDTDRLKEEKVRGISIELGFAPFTLPSGQRIGLVDVPGHERFIKNMLAGVGGIDLVMLVIAADEGIMPQTREHLDIINLLQVKGGVVVITKADLVETEWLDLIREEVEGVLKDSVLAGAPVIAVSAMTGQGIPELIAVLEKLVSDIEERPATGQARLPIDRVFTITGFGTVVTGTLISGRLQMGQEVVLLPSGKQSRIRSLQVHGKRVEEARAGQRVAVNLHGLEINEVDKGEVLTVPGAFVPTYRLDVELEVLPTVEKALQHGQRLRFYLGTSEVFCRLRLLDREELEAGTRAPVQLVLEQPVVAAKRDRFIVRTYSPMHTVAGGQIIDAHPPRHRRYQEGLNEQLLQKLKGEPDELLLNVMKSTSSALLTWEELIKKAQLSQEEGQAAQQVLLGRGDALEISVEKQKYGIARDIYLLWLDTVKQILQKYHQQYPLRRGFSKEELRGKLNLNLSNKEFTALLNMWQQDGELQILEQDVALKDFQPEAKGKLAEAVAQAETAFLKGKFQPPSWAEVAEKLPVSPQQQEEVLLFLQQQGRLIKISDDLYFHSRALKEAKDILLELLEKHQEITLAQFRDALNSSRKYMVPLMEYFDRQRVTRRIGDLRVKF</sequence>
<name>A0A1T4PWI0_9FIRM</name>
<dbReference type="PROSITE" id="PS51722">
    <property type="entry name" value="G_TR_2"/>
    <property type="match status" value="1"/>
</dbReference>
<dbReference type="PROSITE" id="PS00301">
    <property type="entry name" value="G_TR_1"/>
    <property type="match status" value="1"/>
</dbReference>
<dbReference type="GO" id="GO:0001514">
    <property type="term" value="P:selenocysteine incorporation"/>
    <property type="evidence" value="ECO:0007669"/>
    <property type="project" value="InterPro"/>
</dbReference>
<dbReference type="InterPro" id="IPR036390">
    <property type="entry name" value="WH_DNA-bd_sf"/>
</dbReference>
<dbReference type="CDD" id="cd15491">
    <property type="entry name" value="selB_III"/>
    <property type="match status" value="1"/>
</dbReference>
<comment type="function">
    <text evidence="7">Translation factor necessary for the incorporation of selenocysteine into proteins. It probably replaces EF-Tu for the insertion of selenocysteine directed by the UGA codon. SelB binds GTP and GDP.</text>
</comment>
<dbReference type="GO" id="GO:0005829">
    <property type="term" value="C:cytosol"/>
    <property type="evidence" value="ECO:0007669"/>
    <property type="project" value="TreeGrafter"/>
</dbReference>
<keyword evidence="4" id="KW-0547">Nucleotide-binding</keyword>
<dbReference type="InterPro" id="IPR004535">
    <property type="entry name" value="Transl_elong_SelB"/>
</dbReference>
<dbReference type="GO" id="GO:0003924">
    <property type="term" value="F:GTPase activity"/>
    <property type="evidence" value="ECO:0007669"/>
    <property type="project" value="InterPro"/>
</dbReference>
<evidence type="ECO:0000259" key="9">
    <source>
        <dbReference type="PROSITE" id="PS51722"/>
    </source>
</evidence>
<feature type="domain" description="Tr-type G" evidence="9">
    <location>
        <begin position="1"/>
        <end position="176"/>
    </location>
</feature>
<dbReference type="InterPro" id="IPR027417">
    <property type="entry name" value="P-loop_NTPase"/>
</dbReference>
<keyword evidence="11" id="KW-1185">Reference proteome</keyword>
<evidence type="ECO:0000256" key="2">
    <source>
        <dbReference type="ARBA" id="ARBA00015953"/>
    </source>
</evidence>
<dbReference type="NCBIfam" id="TIGR00231">
    <property type="entry name" value="small_GTP"/>
    <property type="match status" value="1"/>
</dbReference>
<evidence type="ECO:0000313" key="10">
    <source>
        <dbReference type="EMBL" id="SJZ95809.1"/>
    </source>
</evidence>
<evidence type="ECO:0000256" key="3">
    <source>
        <dbReference type="ARBA" id="ARBA00022490"/>
    </source>
</evidence>
<dbReference type="FunFam" id="3.40.50.300:FF:001064">
    <property type="entry name" value="Selenocysteine-specific translation elongation factor"/>
    <property type="match status" value="1"/>
</dbReference>
<comment type="subcellular location">
    <subcellularLocation>
        <location evidence="1">Cytoplasm</location>
    </subcellularLocation>
</comment>
<accession>A0A1T4PWI0</accession>
<dbReference type="InterPro" id="IPR057335">
    <property type="entry name" value="Beta-barrel_SelB"/>
</dbReference>
<dbReference type="SUPFAM" id="SSF46785">
    <property type="entry name" value="Winged helix' DNA-binding domain"/>
    <property type="match status" value="3"/>
</dbReference>
<dbReference type="Gene3D" id="3.40.50.300">
    <property type="entry name" value="P-loop containing nucleotide triphosphate hydrolases"/>
    <property type="match status" value="1"/>
</dbReference>
<dbReference type="SUPFAM" id="SSF50465">
    <property type="entry name" value="EF-Tu/eEF-1alpha/eIF2-gamma C-terminal domain"/>
    <property type="match status" value="1"/>
</dbReference>
<evidence type="ECO:0000256" key="6">
    <source>
        <dbReference type="ARBA" id="ARBA00023134"/>
    </source>
</evidence>
<dbReference type="InterPro" id="IPR009001">
    <property type="entry name" value="Transl_elong_EF1A/Init_IF2_C"/>
</dbReference>
<dbReference type="PANTHER" id="PTHR43721">
    <property type="entry name" value="ELONGATION FACTOR TU-RELATED"/>
    <property type="match status" value="1"/>
</dbReference>
<evidence type="ECO:0000256" key="8">
    <source>
        <dbReference type="ARBA" id="ARBA00031615"/>
    </source>
</evidence>
<dbReference type="InterPro" id="IPR009000">
    <property type="entry name" value="Transl_B-barrel_sf"/>
</dbReference>
<dbReference type="Gene3D" id="2.40.30.10">
    <property type="entry name" value="Translation factors"/>
    <property type="match status" value="2"/>
</dbReference>
<evidence type="ECO:0000313" key="11">
    <source>
        <dbReference type="Proteomes" id="UP000189933"/>
    </source>
</evidence>
<gene>
    <name evidence="10" type="ORF">SAMN02745885_01434</name>
</gene>
<dbReference type="SUPFAM" id="SSF52540">
    <property type="entry name" value="P-loop containing nucleoside triphosphate hydrolases"/>
    <property type="match status" value="1"/>
</dbReference>
<dbReference type="CDD" id="cd03696">
    <property type="entry name" value="SelB_II"/>
    <property type="match status" value="1"/>
</dbReference>
<dbReference type="Pfam" id="PF00009">
    <property type="entry name" value="GTP_EFTU"/>
    <property type="match status" value="1"/>
</dbReference>
<keyword evidence="6" id="KW-0342">GTP-binding</keyword>
<evidence type="ECO:0000256" key="7">
    <source>
        <dbReference type="ARBA" id="ARBA00025526"/>
    </source>
</evidence>
<dbReference type="PRINTS" id="PR00315">
    <property type="entry name" value="ELONGATNFCT"/>
</dbReference>
<dbReference type="CDD" id="cd04171">
    <property type="entry name" value="SelB"/>
    <property type="match status" value="1"/>
</dbReference>
<dbReference type="RefSeq" id="WP_078665503.1">
    <property type="nucleotide sequence ID" value="NZ_FUXM01000014.1"/>
</dbReference>
<dbReference type="InterPro" id="IPR036388">
    <property type="entry name" value="WH-like_DNA-bd_sf"/>
</dbReference>
<dbReference type="Gene3D" id="1.10.10.10">
    <property type="entry name" value="Winged helix-like DNA-binding domain superfamily/Winged helix DNA-binding domain"/>
    <property type="match status" value="1"/>
</dbReference>
<dbReference type="Pfam" id="PF03144">
    <property type="entry name" value="GTP_EFTU_D2"/>
    <property type="match status" value="1"/>
</dbReference>
<evidence type="ECO:0000256" key="1">
    <source>
        <dbReference type="ARBA" id="ARBA00004496"/>
    </source>
</evidence>
<dbReference type="InterPro" id="IPR031157">
    <property type="entry name" value="G_TR_CS"/>
</dbReference>
<keyword evidence="5" id="KW-0648">Protein biosynthesis</keyword>
<evidence type="ECO:0000256" key="5">
    <source>
        <dbReference type="ARBA" id="ARBA00022917"/>
    </source>
</evidence>
<dbReference type="OrthoDB" id="9804504at2"/>
<dbReference type="GO" id="GO:0003723">
    <property type="term" value="F:RNA binding"/>
    <property type="evidence" value="ECO:0007669"/>
    <property type="project" value="InterPro"/>
</dbReference>
<dbReference type="Gene3D" id="1.10.10.2770">
    <property type="match status" value="1"/>
</dbReference>
<dbReference type="InterPro" id="IPR004161">
    <property type="entry name" value="EFTu-like_2"/>
</dbReference>
<keyword evidence="10" id="KW-0251">Elongation factor</keyword>
<dbReference type="SUPFAM" id="SSF50447">
    <property type="entry name" value="Translation proteins"/>
    <property type="match status" value="1"/>
</dbReference>
<proteinExistence type="predicted"/>
<dbReference type="InterPro" id="IPR000795">
    <property type="entry name" value="T_Tr_GTP-bd_dom"/>
</dbReference>
<evidence type="ECO:0000256" key="4">
    <source>
        <dbReference type="ARBA" id="ARBA00022741"/>
    </source>
</evidence>
<dbReference type="GO" id="GO:0005525">
    <property type="term" value="F:GTP binding"/>
    <property type="evidence" value="ECO:0007669"/>
    <property type="project" value="UniProtKB-KW"/>
</dbReference>
<dbReference type="InterPro" id="IPR015190">
    <property type="entry name" value="Elong_fac_SelB-wing-hlx_typ-2"/>
</dbReference>
<dbReference type="AlphaFoldDB" id="A0A1T4PWI0"/>
<dbReference type="GO" id="GO:0003746">
    <property type="term" value="F:translation elongation factor activity"/>
    <property type="evidence" value="ECO:0007669"/>
    <property type="project" value="UniProtKB-KW"/>
</dbReference>
<keyword evidence="3" id="KW-0963">Cytoplasm</keyword>
<organism evidence="10 11">
    <name type="scientific">Carboxydocella sporoproducens DSM 16521</name>
    <dbReference type="NCBI Taxonomy" id="1121270"/>
    <lineage>
        <taxon>Bacteria</taxon>
        <taxon>Bacillati</taxon>
        <taxon>Bacillota</taxon>
        <taxon>Clostridia</taxon>
        <taxon>Eubacteriales</taxon>
        <taxon>Clostridiales Family XVI. Incertae Sedis</taxon>
        <taxon>Carboxydocella</taxon>
    </lineage>
</organism>
<dbReference type="Pfam" id="PF09106">
    <property type="entry name" value="WHD_2nd_SelB"/>
    <property type="match status" value="1"/>
</dbReference>
<dbReference type="InterPro" id="IPR005225">
    <property type="entry name" value="Small_GTP-bd"/>
</dbReference>
<dbReference type="Proteomes" id="UP000189933">
    <property type="component" value="Unassembled WGS sequence"/>
</dbReference>
<protein>
    <recommendedName>
        <fullName evidence="2">Selenocysteine-specific elongation factor</fullName>
    </recommendedName>
    <alternativeName>
        <fullName evidence="8">SelB translation factor</fullName>
    </alternativeName>
</protein>
<dbReference type="PANTHER" id="PTHR43721:SF22">
    <property type="entry name" value="ELONGATION FACTOR TU, MITOCHONDRIAL"/>
    <property type="match status" value="1"/>
</dbReference>
<dbReference type="Pfam" id="PF25461">
    <property type="entry name" value="Beta-barrel_SelB"/>
    <property type="match status" value="1"/>
</dbReference>